<evidence type="ECO:0000313" key="2">
    <source>
        <dbReference type="Proteomes" id="UP000051184"/>
    </source>
</evidence>
<dbReference type="InterPro" id="IPR008949">
    <property type="entry name" value="Isoprenoid_synthase_dom_sf"/>
</dbReference>
<dbReference type="Pfam" id="PF00494">
    <property type="entry name" value="SQS_PSY"/>
    <property type="match status" value="1"/>
</dbReference>
<dbReference type="EMBL" id="CYUE01000021">
    <property type="protein sequence ID" value="CUK27055.1"/>
    <property type="molecule type" value="Genomic_DNA"/>
</dbReference>
<dbReference type="OrthoDB" id="9814909at2"/>
<name>A0A0P1J1N9_9RHOB</name>
<reference evidence="2" key="1">
    <citation type="submission" date="2015-09" db="EMBL/GenBank/DDBJ databases">
        <authorList>
            <person name="Rodrigo-Torres Lidia"/>
            <person name="Arahal R.David."/>
        </authorList>
    </citation>
    <scope>NUCLEOTIDE SEQUENCE [LARGE SCALE GENOMIC DNA]</scope>
    <source>
        <strain evidence="2">CECT 5114</strain>
    </source>
</reference>
<sequence>MDADIAACAGIVEKGDPDRFLAIMSAPVALREKLFPLYAMNVEVARAPWVTEESMIAEMRLQWWRDALAEIAAGGEVRRHEVATPLARILTPTQAQSLDALIEARRWDIYRDPFEDEDAFQSHFSATAGQLLMVAAEVAGATDLESVRKVGEVDGLARWFLAIPALEAAGRIPLVDGRAETVRTLALDALKKRRTARRKLGRQNKEVCAVLRLTWQSEAILKRAAKNPDAVAKSDLRNGEFQNKFSLLWKSFNAKW</sequence>
<keyword evidence="2" id="KW-1185">Reference proteome</keyword>
<dbReference type="AlphaFoldDB" id="A0A0P1J1N9"/>
<gene>
    <name evidence="1" type="ORF">TA5114_02876</name>
</gene>
<evidence type="ECO:0000313" key="1">
    <source>
        <dbReference type="EMBL" id="CUK27055.1"/>
    </source>
</evidence>
<protein>
    <submittedName>
        <fullName evidence="1">Squalene synthase HpnD</fullName>
    </submittedName>
</protein>
<dbReference type="InterPro" id="IPR002060">
    <property type="entry name" value="Squ/phyt_synthse"/>
</dbReference>
<dbReference type="Proteomes" id="UP000051184">
    <property type="component" value="Unassembled WGS sequence"/>
</dbReference>
<dbReference type="SUPFAM" id="SSF48576">
    <property type="entry name" value="Terpenoid synthases"/>
    <property type="match status" value="1"/>
</dbReference>
<dbReference type="Gene3D" id="1.10.600.10">
    <property type="entry name" value="Farnesyl Diphosphate Synthase"/>
    <property type="match status" value="1"/>
</dbReference>
<organism evidence="1 2">
    <name type="scientific">Cognatishimia activa</name>
    <dbReference type="NCBI Taxonomy" id="1715691"/>
    <lineage>
        <taxon>Bacteria</taxon>
        <taxon>Pseudomonadati</taxon>
        <taxon>Pseudomonadota</taxon>
        <taxon>Alphaproteobacteria</taxon>
        <taxon>Rhodobacterales</taxon>
        <taxon>Paracoccaceae</taxon>
        <taxon>Cognatishimia</taxon>
    </lineage>
</organism>
<proteinExistence type="predicted"/>
<dbReference type="STRING" id="1715691.TA5113_03126"/>
<accession>A0A0P1J1N9</accession>
<dbReference type="RefSeq" id="WP_058315969.1">
    <property type="nucleotide sequence ID" value="NZ_CYUE01000021.1"/>
</dbReference>